<protein>
    <submittedName>
        <fullName evidence="3">Uncharacterized protein</fullName>
    </submittedName>
</protein>
<evidence type="ECO:0000256" key="1">
    <source>
        <dbReference type="SAM" id="MobiDB-lite"/>
    </source>
</evidence>
<sequence length="362" mass="40187">MLRWCHASLVLALLTTSICPLATVSAAPSLLSIDQGSFKVDFAGSLPQQPNPFTDTAIYSSGSNGHPDSDSDAGDGGEHDEKVHDNLAELQSNPEDSWLLGLLPDQLQVGVKFEPSVLIYELLPLTSKLNYPPTTPSGRRTPNDPSNEQFDELYTVLQQIVDELTEGLNLGNNLLPLLPYPSTELSDNTGAKDPFILELQAVQKVYQQTARWAVAMYRRSSPTIMAPIPEYSALQSVSSWLEIEKWDLDMQLQSVPKDFWELLQTSPSVEKVFELPKIKRMPDPGGIAVRELDDLVVDLMDFVVNEYLDTRNNLQIAIVGFNQHFPGKMPSGSSKFAFLSAEMAYHREQLLAHVLNDRTSDS</sequence>
<dbReference type="Proteomes" id="UP000268535">
    <property type="component" value="Unassembled WGS sequence"/>
</dbReference>
<feature type="signal peptide" evidence="2">
    <location>
        <begin position="1"/>
        <end position="26"/>
    </location>
</feature>
<evidence type="ECO:0000313" key="3">
    <source>
        <dbReference type="EMBL" id="RKO97337.1"/>
    </source>
</evidence>
<reference evidence="4" key="1">
    <citation type="journal article" date="2018" name="Nat. Microbiol.">
        <title>Leveraging single-cell genomics to expand the fungal tree of life.</title>
        <authorList>
            <person name="Ahrendt S.R."/>
            <person name="Quandt C.A."/>
            <person name="Ciobanu D."/>
            <person name="Clum A."/>
            <person name="Salamov A."/>
            <person name="Andreopoulos B."/>
            <person name="Cheng J.F."/>
            <person name="Woyke T."/>
            <person name="Pelin A."/>
            <person name="Henrissat B."/>
            <person name="Reynolds N.K."/>
            <person name="Benny G.L."/>
            <person name="Smith M.E."/>
            <person name="James T.Y."/>
            <person name="Grigoriev I.V."/>
        </authorList>
    </citation>
    <scope>NUCLEOTIDE SEQUENCE [LARGE SCALE GENOMIC DNA]</scope>
    <source>
        <strain evidence="4">ATCC 52028</strain>
    </source>
</reference>
<dbReference type="EMBL" id="ML009306">
    <property type="protein sequence ID" value="RKO97337.1"/>
    <property type="molecule type" value="Genomic_DNA"/>
</dbReference>
<organism evidence="3 4">
    <name type="scientific">Caulochytrium protostelioides</name>
    <dbReference type="NCBI Taxonomy" id="1555241"/>
    <lineage>
        <taxon>Eukaryota</taxon>
        <taxon>Fungi</taxon>
        <taxon>Fungi incertae sedis</taxon>
        <taxon>Chytridiomycota</taxon>
        <taxon>Chytridiomycota incertae sedis</taxon>
        <taxon>Chytridiomycetes</taxon>
        <taxon>Caulochytriales</taxon>
        <taxon>Caulochytriaceae</taxon>
        <taxon>Caulochytrium</taxon>
    </lineage>
</organism>
<feature type="chain" id="PRO_5020615862" evidence="2">
    <location>
        <begin position="27"/>
        <end position="362"/>
    </location>
</feature>
<evidence type="ECO:0000256" key="2">
    <source>
        <dbReference type="SAM" id="SignalP"/>
    </source>
</evidence>
<feature type="compositionally biased region" description="Polar residues" evidence="1">
    <location>
        <begin position="53"/>
        <end position="66"/>
    </location>
</feature>
<keyword evidence="2" id="KW-0732">Signal</keyword>
<dbReference type="AlphaFoldDB" id="A0A4V1ITK1"/>
<name>A0A4V1ITK1_9FUNG</name>
<feature type="region of interest" description="Disordered" evidence="1">
    <location>
        <begin position="53"/>
        <end position="81"/>
    </location>
</feature>
<evidence type="ECO:0000313" key="4">
    <source>
        <dbReference type="Proteomes" id="UP000268535"/>
    </source>
</evidence>
<accession>A0A4V1ITK1</accession>
<proteinExistence type="predicted"/>
<gene>
    <name evidence="3" type="ORF">CAUPRSCDRAFT_10984</name>
</gene>